<name>A0ABP7NED6_9BACT</name>
<protein>
    <recommendedName>
        <fullName evidence="4">XRE family transcriptional regulator</fullName>
    </recommendedName>
</protein>
<dbReference type="Gene3D" id="1.10.260.40">
    <property type="entry name" value="lambda repressor-like DNA-binding domains"/>
    <property type="match status" value="1"/>
</dbReference>
<keyword evidence="1" id="KW-0175">Coiled coil</keyword>
<dbReference type="InterPro" id="IPR010982">
    <property type="entry name" value="Lambda_DNA-bd_dom_sf"/>
</dbReference>
<evidence type="ECO:0000256" key="1">
    <source>
        <dbReference type="SAM" id="Coils"/>
    </source>
</evidence>
<dbReference type="InterPro" id="IPR001387">
    <property type="entry name" value="Cro/C1-type_HTH"/>
</dbReference>
<feature type="coiled-coil region" evidence="1">
    <location>
        <begin position="179"/>
        <end position="206"/>
    </location>
</feature>
<evidence type="ECO:0008006" key="4">
    <source>
        <dbReference type="Google" id="ProtNLM"/>
    </source>
</evidence>
<dbReference type="EMBL" id="BAABDH010000090">
    <property type="protein sequence ID" value="GAA3944681.1"/>
    <property type="molecule type" value="Genomic_DNA"/>
</dbReference>
<dbReference type="RefSeq" id="WP_345115306.1">
    <property type="nucleotide sequence ID" value="NZ_BAABDH010000090.1"/>
</dbReference>
<comment type="caution">
    <text evidence="2">The sequence shown here is derived from an EMBL/GenBank/DDBJ whole genome shotgun (WGS) entry which is preliminary data.</text>
</comment>
<organism evidence="2 3">
    <name type="scientific">Hymenobacter algoricola</name>
    <dbReference type="NCBI Taxonomy" id="486267"/>
    <lineage>
        <taxon>Bacteria</taxon>
        <taxon>Pseudomonadati</taxon>
        <taxon>Bacteroidota</taxon>
        <taxon>Cytophagia</taxon>
        <taxon>Cytophagales</taxon>
        <taxon>Hymenobacteraceae</taxon>
        <taxon>Hymenobacter</taxon>
    </lineage>
</organism>
<proteinExistence type="predicted"/>
<evidence type="ECO:0000313" key="3">
    <source>
        <dbReference type="Proteomes" id="UP001499909"/>
    </source>
</evidence>
<accession>A0ABP7NED6</accession>
<gene>
    <name evidence="2" type="ORF">GCM10022406_28690</name>
</gene>
<evidence type="ECO:0000313" key="2">
    <source>
        <dbReference type="EMBL" id="GAA3944681.1"/>
    </source>
</evidence>
<sequence length="206" mass="23114">MHIIPPRSFSPTLAAELRQYYALTQAELARWLGLSVRQVQAVEAGRREFSPAANDRLTELRFRMRPLGPPLPMPEALPPLPPPTAYTVVRAERTRALRRRRVRRCRHLARLLAFQLETLDLQDTALLRRRQALVALGLAAATPPLGAPPTYDLGPDAAWLAHLAANTAALPPRPDALARAHLRLRHRQLLEEARELEQLLAEEAEA</sequence>
<dbReference type="Proteomes" id="UP001499909">
    <property type="component" value="Unassembled WGS sequence"/>
</dbReference>
<dbReference type="SUPFAM" id="SSF47413">
    <property type="entry name" value="lambda repressor-like DNA-binding domains"/>
    <property type="match status" value="1"/>
</dbReference>
<dbReference type="CDD" id="cd00093">
    <property type="entry name" value="HTH_XRE"/>
    <property type="match status" value="1"/>
</dbReference>
<reference evidence="3" key="1">
    <citation type="journal article" date="2019" name="Int. J. Syst. Evol. Microbiol.">
        <title>The Global Catalogue of Microorganisms (GCM) 10K type strain sequencing project: providing services to taxonomists for standard genome sequencing and annotation.</title>
        <authorList>
            <consortium name="The Broad Institute Genomics Platform"/>
            <consortium name="The Broad Institute Genome Sequencing Center for Infectious Disease"/>
            <person name="Wu L."/>
            <person name="Ma J."/>
        </authorList>
    </citation>
    <scope>NUCLEOTIDE SEQUENCE [LARGE SCALE GENOMIC DNA]</scope>
    <source>
        <strain evidence="3">JCM 17214</strain>
    </source>
</reference>
<keyword evidence="3" id="KW-1185">Reference proteome</keyword>